<dbReference type="RefSeq" id="WP_176293999.1">
    <property type="nucleotide sequence ID" value="NZ_CP051177.1"/>
</dbReference>
<reference evidence="1 2" key="1">
    <citation type="submission" date="2020-04" db="EMBL/GenBank/DDBJ databases">
        <authorList>
            <person name="Pajer P."/>
            <person name="Broz P."/>
        </authorList>
    </citation>
    <scope>NUCLEOTIDE SEQUENCE [LARGE SCALE GENOMIC DNA]</scope>
    <source>
        <strain evidence="2">NRL-ATB46093</strain>
    </source>
</reference>
<name>A0A7H8Q6G6_9BACL</name>
<gene>
    <name evidence="1" type="ORF">HF394_02485</name>
</gene>
<proteinExistence type="predicted"/>
<evidence type="ECO:0000313" key="1">
    <source>
        <dbReference type="EMBL" id="QKX49536.1"/>
    </source>
</evidence>
<sequence>MNRTIQVNGAEAHTTENQVIFFKSQDEFAKALREGIGAFEETGSVEELAEME</sequence>
<evidence type="ECO:0000313" key="2">
    <source>
        <dbReference type="Proteomes" id="UP000509222"/>
    </source>
</evidence>
<keyword evidence="2" id="KW-1185">Reference proteome</keyword>
<dbReference type="Proteomes" id="UP000509222">
    <property type="component" value="Chromosome"/>
</dbReference>
<dbReference type="EMBL" id="CP051177">
    <property type="protein sequence ID" value="QKX49536.1"/>
    <property type="molecule type" value="Genomic_DNA"/>
</dbReference>
<reference evidence="2" key="2">
    <citation type="submission" date="2020-06" db="EMBL/GenBank/DDBJ databases">
        <title>Isolation of Planomicrobium glaciei.</title>
        <authorList>
            <person name="Malisova L."/>
            <person name="Safrankova R."/>
            <person name="Jakubu V."/>
            <person name="Spanelova P."/>
        </authorList>
    </citation>
    <scope>NUCLEOTIDE SEQUENCE [LARGE SCALE GENOMIC DNA]</scope>
    <source>
        <strain evidence="2">NRL-ATB46093</strain>
    </source>
</reference>
<organism evidence="1 2">
    <name type="scientific">Planococcus glaciei</name>
    <dbReference type="NCBI Taxonomy" id="459472"/>
    <lineage>
        <taxon>Bacteria</taxon>
        <taxon>Bacillati</taxon>
        <taxon>Bacillota</taxon>
        <taxon>Bacilli</taxon>
        <taxon>Bacillales</taxon>
        <taxon>Caryophanaceae</taxon>
        <taxon>Planococcus</taxon>
    </lineage>
</organism>
<protein>
    <submittedName>
        <fullName evidence="1">Uncharacterized protein</fullName>
    </submittedName>
</protein>
<accession>A0A7H8Q6G6</accession>
<dbReference type="AlphaFoldDB" id="A0A7H8Q6G6"/>